<feature type="compositionally biased region" description="Basic and acidic residues" evidence="1">
    <location>
        <begin position="42"/>
        <end position="53"/>
    </location>
</feature>
<dbReference type="EMBL" id="GBRH01208765">
    <property type="protein sequence ID" value="JAD89130.1"/>
    <property type="molecule type" value="Transcribed_RNA"/>
</dbReference>
<evidence type="ECO:0000256" key="1">
    <source>
        <dbReference type="SAM" id="MobiDB-lite"/>
    </source>
</evidence>
<organism evidence="2">
    <name type="scientific">Arundo donax</name>
    <name type="common">Giant reed</name>
    <name type="synonym">Donax arundinaceus</name>
    <dbReference type="NCBI Taxonomy" id="35708"/>
    <lineage>
        <taxon>Eukaryota</taxon>
        <taxon>Viridiplantae</taxon>
        <taxon>Streptophyta</taxon>
        <taxon>Embryophyta</taxon>
        <taxon>Tracheophyta</taxon>
        <taxon>Spermatophyta</taxon>
        <taxon>Magnoliopsida</taxon>
        <taxon>Liliopsida</taxon>
        <taxon>Poales</taxon>
        <taxon>Poaceae</taxon>
        <taxon>PACMAD clade</taxon>
        <taxon>Arundinoideae</taxon>
        <taxon>Arundineae</taxon>
        <taxon>Arundo</taxon>
    </lineage>
</organism>
<dbReference type="AlphaFoldDB" id="A0A0A9DU22"/>
<reference evidence="2" key="1">
    <citation type="submission" date="2014-09" db="EMBL/GenBank/DDBJ databases">
        <authorList>
            <person name="Magalhaes I.L.F."/>
            <person name="Oliveira U."/>
            <person name="Santos F.R."/>
            <person name="Vidigal T.H.D.A."/>
            <person name="Brescovit A.D."/>
            <person name="Santos A.J."/>
        </authorList>
    </citation>
    <scope>NUCLEOTIDE SEQUENCE</scope>
    <source>
        <tissue evidence="2">Shoot tissue taken approximately 20 cm above the soil surface</tissue>
    </source>
</reference>
<feature type="region of interest" description="Disordered" evidence="1">
    <location>
        <begin position="1"/>
        <end position="24"/>
    </location>
</feature>
<accession>A0A0A9DU22</accession>
<reference evidence="2" key="2">
    <citation type="journal article" date="2015" name="Data Brief">
        <title>Shoot transcriptome of the giant reed, Arundo donax.</title>
        <authorList>
            <person name="Barrero R.A."/>
            <person name="Guerrero F.D."/>
            <person name="Moolhuijzen P."/>
            <person name="Goolsby J.A."/>
            <person name="Tidwell J."/>
            <person name="Bellgard S.E."/>
            <person name="Bellgard M.I."/>
        </authorList>
    </citation>
    <scope>NUCLEOTIDE SEQUENCE</scope>
    <source>
        <tissue evidence="2">Shoot tissue taken approximately 20 cm above the soil surface</tissue>
    </source>
</reference>
<evidence type="ECO:0000313" key="2">
    <source>
        <dbReference type="EMBL" id="JAD89130.1"/>
    </source>
</evidence>
<protein>
    <submittedName>
        <fullName evidence="2">Uncharacterized protein</fullName>
    </submittedName>
</protein>
<feature type="region of interest" description="Disordered" evidence="1">
    <location>
        <begin position="42"/>
        <end position="73"/>
    </location>
</feature>
<proteinExistence type="predicted"/>
<feature type="compositionally biased region" description="Polar residues" evidence="1">
    <location>
        <begin position="54"/>
        <end position="63"/>
    </location>
</feature>
<sequence length="73" mass="8601">MEMEMTFSSQPSINFLKQPENSSRTINVRNRKEWNGMRWGRKESCKLRHRQQESRPGNGSERNGITPATGHRR</sequence>
<name>A0A0A9DU22_ARUDO</name>